<comment type="caution">
    <text evidence="2">The sequence shown here is derived from an EMBL/GenBank/DDBJ whole genome shotgun (WGS) entry which is preliminary data.</text>
</comment>
<evidence type="ECO:0000313" key="2">
    <source>
        <dbReference type="EMBL" id="KHF40512.1"/>
    </source>
</evidence>
<dbReference type="Pfam" id="PF12762">
    <property type="entry name" value="DDE_Tnp_IS1595"/>
    <property type="match status" value="1"/>
</dbReference>
<organism evidence="2 3">
    <name type="scientific">Halalkalibacter okhensis</name>
    <dbReference type="NCBI Taxonomy" id="333138"/>
    <lineage>
        <taxon>Bacteria</taxon>
        <taxon>Bacillati</taxon>
        <taxon>Bacillota</taxon>
        <taxon>Bacilli</taxon>
        <taxon>Bacillales</taxon>
        <taxon>Bacillaceae</taxon>
        <taxon>Halalkalibacter</taxon>
    </lineage>
</organism>
<dbReference type="PANTHER" id="PTHR33293">
    <property type="entry name" value="INSERTION ELEMENT IS1 1 PROTEIN INSB-RELATED"/>
    <property type="match status" value="1"/>
</dbReference>
<dbReference type="EMBL" id="JRJU01000009">
    <property type="protein sequence ID" value="KHF40512.1"/>
    <property type="molecule type" value="Genomic_DNA"/>
</dbReference>
<reference evidence="2 3" key="1">
    <citation type="submission" date="2014-09" db="EMBL/GenBank/DDBJ databases">
        <title>Genome sequencing and annotation of Bacillus Okhensis strain Kh10-101T.</title>
        <authorList>
            <person name="Prakash J.S."/>
        </authorList>
    </citation>
    <scope>NUCLEOTIDE SEQUENCE [LARGE SCALE GENOMIC DNA]</scope>
    <source>
        <strain evidence="3">Kh10-101T</strain>
    </source>
</reference>
<dbReference type="InterPro" id="IPR024445">
    <property type="entry name" value="Tnp_ISXO2-like"/>
</dbReference>
<dbReference type="AlphaFoldDB" id="A0A0B0II10"/>
<protein>
    <submittedName>
        <fullName evidence="2">Insertion element protein</fullName>
    </submittedName>
</protein>
<accession>A0A0B0II10</accession>
<dbReference type="STRING" id="333138.LQ50_09650"/>
<dbReference type="Proteomes" id="UP000030832">
    <property type="component" value="Unassembled WGS sequence"/>
</dbReference>
<feature type="domain" description="ISXO2-like transposase" evidence="1">
    <location>
        <begin position="145"/>
        <end position="299"/>
    </location>
</feature>
<dbReference type="OrthoDB" id="9802985at2"/>
<dbReference type="RefSeq" id="WP_034628336.1">
    <property type="nucleotide sequence ID" value="NZ_JRJU01000009.1"/>
</dbReference>
<dbReference type="InterPro" id="IPR051354">
    <property type="entry name" value="Transposase_27_IS1"/>
</dbReference>
<dbReference type="NCBIfam" id="NF033547">
    <property type="entry name" value="transpos_IS1595"/>
    <property type="match status" value="1"/>
</dbReference>
<name>A0A0B0II10_9BACI</name>
<proteinExistence type="predicted"/>
<gene>
    <name evidence="2" type="ORF">LQ50_09650</name>
</gene>
<sequence>MWEDVYTDFMDLPKHEQQKLFNLLKEDFFSNEDTDMSDAYTSIREMRFNEGLGCVHCGSVKVKRNGKYRDRQRYLCRDCGKSFNDLTNTPISGTRYLGKWSTFFHLMVEGYTLPRIAERLEIHLSTAFYWRHKVLFALRSLGFQTLKGIVESDETFFKESLKGREVVDRKPKKRGGRDKKRGISNLKIAVVVAQDRNGQVIARKAGTGRVRAEEIDAVIGDYIDQSSLLCTDTATNYKKFALIKNLKHETINLSKEGYVKKGIYHLQHVNSYHKRLKDWMQRFQGVATKYLDNYLYWFNVLQQSKKMTTKQRVNQMLLSACQKSNPITVNTLREF</sequence>
<dbReference type="PANTHER" id="PTHR33293:SF1">
    <property type="entry name" value="INSERTION ELEMENT IS1 1 PROTEIN INSB-RELATED"/>
    <property type="match status" value="1"/>
</dbReference>
<dbReference type="eggNOG" id="COG3677">
    <property type="taxonomic scope" value="Bacteria"/>
</dbReference>
<keyword evidence="3" id="KW-1185">Reference proteome</keyword>
<evidence type="ECO:0000259" key="1">
    <source>
        <dbReference type="SMART" id="SM01126"/>
    </source>
</evidence>
<evidence type="ECO:0000313" key="3">
    <source>
        <dbReference type="Proteomes" id="UP000030832"/>
    </source>
</evidence>
<dbReference type="SMART" id="SM01126">
    <property type="entry name" value="DDE_Tnp_IS1595"/>
    <property type="match status" value="1"/>
</dbReference>